<reference evidence="2" key="1">
    <citation type="journal article" date="2023" name="PhytoFront">
        <title>Draft Genome Resources of Seven Strains of Tilletia horrida, Causal Agent of Kernel Smut of Rice.</title>
        <authorList>
            <person name="Khanal S."/>
            <person name="Antony Babu S."/>
            <person name="Zhou X.G."/>
        </authorList>
    </citation>
    <scope>NUCLEOTIDE SEQUENCE</scope>
    <source>
        <strain evidence="2">TX3</strain>
    </source>
</reference>
<dbReference type="AlphaFoldDB" id="A0AAN6GI52"/>
<organism evidence="2 3">
    <name type="scientific">Tilletia horrida</name>
    <dbReference type="NCBI Taxonomy" id="155126"/>
    <lineage>
        <taxon>Eukaryota</taxon>
        <taxon>Fungi</taxon>
        <taxon>Dikarya</taxon>
        <taxon>Basidiomycota</taxon>
        <taxon>Ustilaginomycotina</taxon>
        <taxon>Exobasidiomycetes</taxon>
        <taxon>Tilletiales</taxon>
        <taxon>Tilletiaceae</taxon>
        <taxon>Tilletia</taxon>
    </lineage>
</organism>
<protein>
    <submittedName>
        <fullName evidence="2">Uncharacterized protein</fullName>
    </submittedName>
</protein>
<name>A0AAN6GI52_9BASI</name>
<proteinExistence type="predicted"/>
<feature type="region of interest" description="Disordered" evidence="1">
    <location>
        <begin position="270"/>
        <end position="340"/>
    </location>
</feature>
<keyword evidence="3" id="KW-1185">Reference proteome</keyword>
<evidence type="ECO:0000313" key="2">
    <source>
        <dbReference type="EMBL" id="KAK0538991.1"/>
    </source>
</evidence>
<sequence length="434" mass="47974">MAAAHPDQAGSATAAFFDSPELVALLASYLLVDRVDLLNLGARQLDFLAANPFVLPHIRYLRIRDPFTEARWPDSFKRSVANPPFRGDKLDAGWKQVGLLLRLIHDARPAHARPPFIDINIFLPDAWQLLEVFAHCPALFERVVAFRLFVAEQLRMKAKAASRWKANWSAVSDFLRKAGAAAQKSGGTGLISFLYGDYQVFCNDGGYYRPAIPAQFWLDLKDVVASNLRDLSFWTSRLKTALAALASPGSTPFSTPSDAQLLSISTFDSAFDESTDDVEEELDEDEDFDEGEGEDEDLDEGEGEDEDLDEGEGGDEGDGQDAAEDEHQDDGEDDSTQSSQSLEQLELFLDHLPELRSLTLSGSFVPSLRQNFPKLQRYGFQNDVPRDAERKRNFLLRHPVAAQVAVVYGYSTRPVTELIAAPAASADQDVAAEA</sequence>
<comment type="caution">
    <text evidence="2">The sequence shown here is derived from an EMBL/GenBank/DDBJ whole genome shotgun (WGS) entry which is preliminary data.</text>
</comment>
<accession>A0AAN6GI52</accession>
<dbReference type="EMBL" id="JAPDMQ010000037">
    <property type="protein sequence ID" value="KAK0538991.1"/>
    <property type="molecule type" value="Genomic_DNA"/>
</dbReference>
<feature type="compositionally biased region" description="Acidic residues" evidence="1">
    <location>
        <begin position="270"/>
        <end position="335"/>
    </location>
</feature>
<gene>
    <name evidence="2" type="ORF">OC842_001114</name>
</gene>
<evidence type="ECO:0000256" key="1">
    <source>
        <dbReference type="SAM" id="MobiDB-lite"/>
    </source>
</evidence>
<evidence type="ECO:0000313" key="3">
    <source>
        <dbReference type="Proteomes" id="UP001176521"/>
    </source>
</evidence>
<dbReference type="Proteomes" id="UP001176521">
    <property type="component" value="Unassembled WGS sequence"/>
</dbReference>